<keyword evidence="3" id="KW-1185">Reference proteome</keyword>
<evidence type="ECO:0000256" key="1">
    <source>
        <dbReference type="HAMAP-Rule" id="MF_01526"/>
    </source>
</evidence>
<dbReference type="RefSeq" id="WP_064467438.1">
    <property type="nucleotide sequence ID" value="NZ_JAGGKH010000011.1"/>
</dbReference>
<accession>A0A178A6M9</accession>
<dbReference type="SUPFAM" id="SSF158622">
    <property type="entry name" value="YheA/YmcA-like"/>
    <property type="match status" value="1"/>
</dbReference>
<dbReference type="Pfam" id="PF06133">
    <property type="entry name" value="Com_YlbF"/>
    <property type="match status" value="1"/>
</dbReference>
<sequence length="118" mass="13736">MATNLYDYAYELEKGLRQSEEYVELKTMYEAVENDATAKSMFDSFRQIQMQLQQKQMAGQDISEEEVQQAQLIANQVQQNEKVTKLMEAEQRMSMAIQELNKIIMKPLDDLYGIVQGQ</sequence>
<reference evidence="2 3" key="1">
    <citation type="submission" date="2015-05" db="EMBL/GenBank/DDBJ databases">
        <title>Comparison of genome.</title>
        <authorList>
            <person name="Zheng Z."/>
            <person name="Sun M."/>
        </authorList>
    </citation>
    <scope>NUCLEOTIDE SEQUENCE [LARGE SCALE GENOMIC DNA]</scope>
    <source>
        <strain evidence="2 3">G25-74</strain>
    </source>
</reference>
<dbReference type="InterPro" id="IPR023378">
    <property type="entry name" value="YheA/YmcA-like_dom_sf"/>
</dbReference>
<dbReference type="STRING" id="217031.ABB05_00060"/>
<name>A0A178A6M9_9BACI</name>
<organism evidence="2 3">
    <name type="scientific">Lederbergia galactosidilytica</name>
    <dbReference type="NCBI Taxonomy" id="217031"/>
    <lineage>
        <taxon>Bacteria</taxon>
        <taxon>Bacillati</taxon>
        <taxon>Bacillota</taxon>
        <taxon>Bacilli</taxon>
        <taxon>Bacillales</taxon>
        <taxon>Bacillaceae</taxon>
        <taxon>Lederbergia</taxon>
    </lineage>
</organism>
<proteinExistence type="inferred from homology"/>
<comment type="caution">
    <text evidence="2">The sequence shown here is derived from an EMBL/GenBank/DDBJ whole genome shotgun (WGS) entry which is preliminary data.</text>
</comment>
<comment type="similarity">
    <text evidence="1">Belongs to the UPF0342 family.</text>
</comment>
<dbReference type="Proteomes" id="UP000077881">
    <property type="component" value="Unassembled WGS sequence"/>
</dbReference>
<dbReference type="HAMAP" id="MF_01526">
    <property type="entry name" value="UPF0342"/>
    <property type="match status" value="1"/>
</dbReference>
<evidence type="ECO:0000313" key="2">
    <source>
        <dbReference type="EMBL" id="OAK75866.1"/>
    </source>
</evidence>
<protein>
    <recommendedName>
        <fullName evidence="1">UPF0342 protein ABB05_00060</fullName>
    </recommendedName>
</protein>
<dbReference type="EMBL" id="LDJR01000003">
    <property type="protein sequence ID" value="OAK75866.1"/>
    <property type="molecule type" value="Genomic_DNA"/>
</dbReference>
<gene>
    <name evidence="2" type="ORF">ABB05_00060</name>
</gene>
<dbReference type="InterPro" id="IPR010368">
    <property type="entry name" value="Com_YlbF"/>
</dbReference>
<dbReference type="AlphaFoldDB" id="A0A178A6M9"/>
<dbReference type="Gene3D" id="1.20.1500.10">
    <property type="entry name" value="YheA/YmcA-like"/>
    <property type="match status" value="1"/>
</dbReference>
<evidence type="ECO:0000313" key="3">
    <source>
        <dbReference type="Proteomes" id="UP000077881"/>
    </source>
</evidence>
<dbReference type="PATRIC" id="fig|217031.6.peg.10"/>
<dbReference type="OrthoDB" id="9811402at2"/>